<dbReference type="EMBL" id="KN847901">
    <property type="protein sequence ID" value="KIR41065.1"/>
    <property type="molecule type" value="Genomic_DNA"/>
</dbReference>
<sequence>MSNLVSSIISLTSVLPTPPPTPTASLPASPVSATTTPSAPVIIRIPSFPPSSSYSNSLYPPLKAHLALLHHSTPSPIISFCARRLLSPDMPHGYNPQDQGEEWIPIHLCDLQTAGVGKDAPKDLRADQNGPGKEMDQRMERMYAAARRSWNLLNTKIPGRGDAL</sequence>
<dbReference type="HOGENOM" id="CLU_1618931_0_0_1"/>
<organism evidence="1 2">
    <name type="scientific">Cryptococcus deuterogattii Ram5</name>
    <dbReference type="NCBI Taxonomy" id="1296110"/>
    <lineage>
        <taxon>Eukaryota</taxon>
        <taxon>Fungi</taxon>
        <taxon>Dikarya</taxon>
        <taxon>Basidiomycota</taxon>
        <taxon>Agaricomycotina</taxon>
        <taxon>Tremellomycetes</taxon>
        <taxon>Tremellales</taxon>
        <taxon>Cryptococcaceae</taxon>
        <taxon>Cryptococcus</taxon>
        <taxon>Cryptococcus gattii species complex</taxon>
    </lineage>
</organism>
<reference evidence="1 2" key="1">
    <citation type="submission" date="2015-01" db="EMBL/GenBank/DDBJ databases">
        <title>The Genome Sequence of Cryptococcus gattii Ram5.</title>
        <authorList>
            <consortium name="The Broad Institute Genomics Platform"/>
            <person name="Cuomo C."/>
            <person name="Litvintseva A."/>
            <person name="Chen Y."/>
            <person name="Heitman J."/>
            <person name="Sun S."/>
            <person name="Springer D."/>
            <person name="Dromer F."/>
            <person name="Young S."/>
            <person name="Zeng Q."/>
            <person name="Gargeya S."/>
            <person name="Abouelleil A."/>
            <person name="Alvarado L."/>
            <person name="Chapman S.B."/>
            <person name="Gainer-Dewar J."/>
            <person name="Goldberg J."/>
            <person name="Griggs A."/>
            <person name="Gujja S."/>
            <person name="Hansen M."/>
            <person name="Howarth C."/>
            <person name="Imamovic A."/>
            <person name="Larimer J."/>
            <person name="Murphy C."/>
            <person name="Naylor J."/>
            <person name="Pearson M."/>
            <person name="Priest M."/>
            <person name="Roberts A."/>
            <person name="Saif S."/>
            <person name="Shea T."/>
            <person name="Sykes S."/>
            <person name="Wortman J."/>
            <person name="Nusbaum C."/>
            <person name="Birren B."/>
        </authorList>
    </citation>
    <scope>NUCLEOTIDE SEQUENCE [LARGE SCALE GENOMIC DNA]</scope>
    <source>
        <strain evidence="1 2">Ram5</strain>
    </source>
</reference>
<dbReference type="OrthoDB" id="2576388at2759"/>
<evidence type="ECO:0000313" key="2">
    <source>
        <dbReference type="Proteomes" id="UP000053392"/>
    </source>
</evidence>
<accession>A0A0D0V876</accession>
<keyword evidence="2" id="KW-1185">Reference proteome</keyword>
<proteinExistence type="predicted"/>
<dbReference type="Proteomes" id="UP000053392">
    <property type="component" value="Unassembled WGS sequence"/>
</dbReference>
<evidence type="ECO:0000313" key="1">
    <source>
        <dbReference type="EMBL" id="KIR41065.1"/>
    </source>
</evidence>
<name>A0A0D0V876_9TREE</name>
<protein>
    <submittedName>
        <fullName evidence="1">Unplaced genomic scaffold supercont1.6, whole genome shotgun sequence</fullName>
    </submittedName>
</protein>
<dbReference type="AlphaFoldDB" id="A0A0D0V876"/>
<gene>
    <name evidence="1" type="ORF">I313_03015</name>
</gene>